<keyword evidence="4 14" id="KW-1134">Transmembrane beta strand</keyword>
<dbReference type="OrthoDB" id="9758472at2"/>
<keyword evidence="11 14" id="KW-0472">Membrane</keyword>
<dbReference type="EMBL" id="PQVF01000002">
    <property type="protein sequence ID" value="POY38454.1"/>
    <property type="molecule type" value="Genomic_DNA"/>
</dbReference>
<dbReference type="Gene3D" id="2.60.40.1120">
    <property type="entry name" value="Carboxypeptidase-like, regulatory domain"/>
    <property type="match status" value="1"/>
</dbReference>
<proteinExistence type="inferred from homology"/>
<dbReference type="CDD" id="cd01347">
    <property type="entry name" value="ligand_gated_channel"/>
    <property type="match status" value="1"/>
</dbReference>
<sequence length="809" mass="88505">MNFNIYKFPSLAYAISFMLILFLGFGATAQTKNGVISGTVKTSDGNPAASVNISLKEINRGTITNELGAFHLKNIKEGTYTLLVSSVGLTSQEKTITVASGQTSTVELTLTETAGQLAEVVVTGAKSVNKKPVTVGRIEIAPMDLPQAVAIIDNKTITEQQVNKLSDAIKNVNGVTLTDNRGTNVETFFARGYNLGANNIMKNGARANSGIVPEASTLESVEVLKGSAALLYGNVSGGAVINMVTKKPKFEYGGEVSMRTGSYSFYKPSVDVYGPISKKLAFRAIGTYENAESFRSSVESKRYYINPSLLYQISSKTDLLVQGDYLNADFTPDFGIGTLTDSESSKIPTTISKSSFFNTPWAYQKAKQATASANLNHQFNAKWKLNSVLAYQNFDRNYFSTERIQANAVGDWNRVLTRTKSNENYYTGQLNLTGDLKTGKIRHQLLVGSDAERYNNTTYTFKKFATAYDKINILDPSKYPLRTDMPVTTDSLRTVVPTNRFGIFVQDLISVSEKFKVLAGLRWSYQNVITGNIHNIATGAEYKTTVKNKDEKAFSPRLGLVYQPTKTTSLFASYSNNFAPNSGVDINNNNLDPSIIDQYEVGVKNDFFQGRLSANLTIYKIINDNYAQSVPGSSNGAKELAGETTSDGLEVDLNGTLAKGLNFLAGYSYTYMRFTNTTGNTGSNKEGERLVGVPSNTANASLFYTFSNNLLNGLKVGFSGFYTGKRNGGYNNTNYINGAVPPAGQPQNRLIPVDGFTTFDLSLGYTYKKLSILGKVSNLADELNYYVHENYSVNPIAPRQFTTTLAYKF</sequence>
<keyword evidence="19" id="KW-1185">Reference proteome</keyword>
<evidence type="ECO:0000256" key="3">
    <source>
        <dbReference type="ARBA" id="ARBA00022448"/>
    </source>
</evidence>
<evidence type="ECO:0000313" key="19">
    <source>
        <dbReference type="Proteomes" id="UP000236893"/>
    </source>
</evidence>
<dbReference type="InterPro" id="IPR037066">
    <property type="entry name" value="Plug_dom_sf"/>
</dbReference>
<dbReference type="Gene3D" id="2.170.130.10">
    <property type="entry name" value="TonB-dependent receptor, plug domain"/>
    <property type="match status" value="1"/>
</dbReference>
<protein>
    <submittedName>
        <fullName evidence="18">TonB-dependent siderophore receptor</fullName>
    </submittedName>
</protein>
<dbReference type="Gene3D" id="2.40.170.20">
    <property type="entry name" value="TonB-dependent receptor, beta-barrel domain"/>
    <property type="match status" value="1"/>
</dbReference>
<evidence type="ECO:0000256" key="4">
    <source>
        <dbReference type="ARBA" id="ARBA00022452"/>
    </source>
</evidence>
<dbReference type="Proteomes" id="UP000236893">
    <property type="component" value="Unassembled WGS sequence"/>
</dbReference>
<comment type="similarity">
    <text evidence="2 14 15">Belongs to the TonB-dependent receptor family.</text>
</comment>
<dbReference type="Pfam" id="PF07715">
    <property type="entry name" value="Plug"/>
    <property type="match status" value="1"/>
</dbReference>
<keyword evidence="8" id="KW-0408">Iron</keyword>
<evidence type="ECO:0000256" key="10">
    <source>
        <dbReference type="ARBA" id="ARBA00023077"/>
    </source>
</evidence>
<dbReference type="NCBIfam" id="TIGR01783">
    <property type="entry name" value="TonB-siderophor"/>
    <property type="match status" value="1"/>
</dbReference>
<evidence type="ECO:0000259" key="16">
    <source>
        <dbReference type="Pfam" id="PF00593"/>
    </source>
</evidence>
<gene>
    <name evidence="18" type="ORF">C3K47_03405</name>
</gene>
<keyword evidence="13 14" id="KW-0998">Cell outer membrane</keyword>
<evidence type="ECO:0000256" key="9">
    <source>
        <dbReference type="ARBA" id="ARBA00023065"/>
    </source>
</evidence>
<keyword evidence="12 18" id="KW-0675">Receptor</keyword>
<evidence type="ECO:0000256" key="14">
    <source>
        <dbReference type="PROSITE-ProRule" id="PRU01360"/>
    </source>
</evidence>
<evidence type="ECO:0000259" key="17">
    <source>
        <dbReference type="Pfam" id="PF07715"/>
    </source>
</evidence>
<dbReference type="RefSeq" id="WP_103787711.1">
    <property type="nucleotide sequence ID" value="NZ_PQVF01000002.1"/>
</dbReference>
<dbReference type="PANTHER" id="PTHR32552:SF68">
    <property type="entry name" value="FERRICHROME OUTER MEMBRANE TRANSPORTER_PHAGE RECEPTOR"/>
    <property type="match status" value="1"/>
</dbReference>
<evidence type="ECO:0000313" key="18">
    <source>
        <dbReference type="EMBL" id="POY38454.1"/>
    </source>
</evidence>
<dbReference type="InterPro" id="IPR010105">
    <property type="entry name" value="TonB_sidphr_rcpt"/>
</dbReference>
<dbReference type="InterPro" id="IPR036942">
    <property type="entry name" value="Beta-barrel_TonB_sf"/>
</dbReference>
<evidence type="ECO:0000256" key="5">
    <source>
        <dbReference type="ARBA" id="ARBA00022496"/>
    </source>
</evidence>
<evidence type="ECO:0000256" key="11">
    <source>
        <dbReference type="ARBA" id="ARBA00023136"/>
    </source>
</evidence>
<dbReference type="GO" id="GO:0009279">
    <property type="term" value="C:cell outer membrane"/>
    <property type="evidence" value="ECO:0007669"/>
    <property type="project" value="UniProtKB-SubCell"/>
</dbReference>
<evidence type="ECO:0000256" key="7">
    <source>
        <dbReference type="ARBA" id="ARBA00022729"/>
    </source>
</evidence>
<dbReference type="InterPro" id="IPR000531">
    <property type="entry name" value="Beta-barrel_TonB"/>
</dbReference>
<comment type="caution">
    <text evidence="18">The sequence shown here is derived from an EMBL/GenBank/DDBJ whole genome shotgun (WGS) entry which is preliminary data.</text>
</comment>
<keyword evidence="6 14" id="KW-0812">Transmembrane</keyword>
<evidence type="ECO:0000256" key="15">
    <source>
        <dbReference type="RuleBase" id="RU003357"/>
    </source>
</evidence>
<feature type="domain" description="TonB-dependent receptor plug" evidence="17">
    <location>
        <begin position="143"/>
        <end position="239"/>
    </location>
</feature>
<dbReference type="SUPFAM" id="SSF56935">
    <property type="entry name" value="Porins"/>
    <property type="match status" value="1"/>
</dbReference>
<dbReference type="GO" id="GO:0015344">
    <property type="term" value="F:siderophore uptake transmembrane transporter activity"/>
    <property type="evidence" value="ECO:0007669"/>
    <property type="project" value="TreeGrafter"/>
</dbReference>
<dbReference type="AlphaFoldDB" id="A0A2S5A7F2"/>
<keyword evidence="5" id="KW-0410">Iron transport</keyword>
<reference evidence="18 19" key="1">
    <citation type="submission" date="2018-01" db="EMBL/GenBank/DDBJ databases">
        <authorList>
            <person name="Gaut B.S."/>
            <person name="Morton B.R."/>
            <person name="Clegg M.T."/>
            <person name="Duvall M.R."/>
        </authorList>
    </citation>
    <scope>NUCLEOTIDE SEQUENCE [LARGE SCALE GENOMIC DNA]</scope>
    <source>
        <strain evidence="18 19">HR-AV</strain>
    </source>
</reference>
<evidence type="ECO:0000256" key="8">
    <source>
        <dbReference type="ARBA" id="ARBA00023004"/>
    </source>
</evidence>
<keyword evidence="3 14" id="KW-0813">Transport</keyword>
<dbReference type="Pfam" id="PF13715">
    <property type="entry name" value="CarbopepD_reg_2"/>
    <property type="match status" value="1"/>
</dbReference>
<organism evidence="18 19">
    <name type="scientific">Solitalea longa</name>
    <dbReference type="NCBI Taxonomy" id="2079460"/>
    <lineage>
        <taxon>Bacteria</taxon>
        <taxon>Pseudomonadati</taxon>
        <taxon>Bacteroidota</taxon>
        <taxon>Sphingobacteriia</taxon>
        <taxon>Sphingobacteriales</taxon>
        <taxon>Sphingobacteriaceae</taxon>
        <taxon>Solitalea</taxon>
    </lineage>
</organism>
<keyword evidence="10 15" id="KW-0798">TonB box</keyword>
<dbReference type="InterPro" id="IPR012910">
    <property type="entry name" value="Plug_dom"/>
</dbReference>
<dbReference type="GO" id="GO:0015891">
    <property type="term" value="P:siderophore transport"/>
    <property type="evidence" value="ECO:0007669"/>
    <property type="project" value="InterPro"/>
</dbReference>
<name>A0A2S5A7F2_9SPHI</name>
<dbReference type="PROSITE" id="PS52016">
    <property type="entry name" value="TONB_DEPENDENT_REC_3"/>
    <property type="match status" value="1"/>
</dbReference>
<dbReference type="SUPFAM" id="SSF49464">
    <property type="entry name" value="Carboxypeptidase regulatory domain-like"/>
    <property type="match status" value="1"/>
</dbReference>
<dbReference type="InterPro" id="IPR008969">
    <property type="entry name" value="CarboxyPept-like_regulatory"/>
</dbReference>
<evidence type="ECO:0000256" key="1">
    <source>
        <dbReference type="ARBA" id="ARBA00004571"/>
    </source>
</evidence>
<accession>A0A2S5A7F2</accession>
<dbReference type="Pfam" id="PF00593">
    <property type="entry name" value="TonB_dep_Rec_b-barrel"/>
    <property type="match status" value="1"/>
</dbReference>
<evidence type="ECO:0000256" key="13">
    <source>
        <dbReference type="ARBA" id="ARBA00023237"/>
    </source>
</evidence>
<evidence type="ECO:0000256" key="12">
    <source>
        <dbReference type="ARBA" id="ARBA00023170"/>
    </source>
</evidence>
<keyword evidence="7" id="KW-0732">Signal</keyword>
<evidence type="ECO:0000256" key="2">
    <source>
        <dbReference type="ARBA" id="ARBA00009810"/>
    </source>
</evidence>
<dbReference type="PANTHER" id="PTHR32552">
    <property type="entry name" value="FERRICHROME IRON RECEPTOR-RELATED"/>
    <property type="match status" value="1"/>
</dbReference>
<dbReference type="InterPro" id="IPR039426">
    <property type="entry name" value="TonB-dep_rcpt-like"/>
</dbReference>
<evidence type="ECO:0000256" key="6">
    <source>
        <dbReference type="ARBA" id="ARBA00022692"/>
    </source>
</evidence>
<dbReference type="GO" id="GO:0038023">
    <property type="term" value="F:signaling receptor activity"/>
    <property type="evidence" value="ECO:0007669"/>
    <property type="project" value="InterPro"/>
</dbReference>
<keyword evidence="9" id="KW-0406">Ion transport</keyword>
<comment type="subcellular location">
    <subcellularLocation>
        <location evidence="1 14">Cell outer membrane</location>
        <topology evidence="1 14">Multi-pass membrane protein</topology>
    </subcellularLocation>
</comment>
<feature type="domain" description="TonB-dependent receptor-like beta-barrel" evidence="16">
    <location>
        <begin position="315"/>
        <end position="779"/>
    </location>
</feature>